<evidence type="ECO:0000313" key="2">
    <source>
        <dbReference type="Proteomes" id="UP000807769"/>
    </source>
</evidence>
<gene>
    <name evidence="1" type="ORF">BJ212DRAFT_1304614</name>
</gene>
<keyword evidence="2" id="KW-1185">Reference proteome</keyword>
<dbReference type="GeneID" id="64627656"/>
<comment type="caution">
    <text evidence="1">The sequence shown here is derived from an EMBL/GenBank/DDBJ whole genome shotgun (WGS) entry which is preliminary data.</text>
</comment>
<name>A0A9P7DUH4_9AGAM</name>
<sequence>MCPKQFADAAGLSMKKAKVSAIFSGISRSAPGNINIGSMVKLSSNPSPQLKANNLMNNQSTIIPLSMKDDYLAKSVILEVKTHFQNFNDNSKKLAPGIQFITHNIKAGLSPNTFLVMDIHYNEYTGGTNTTITKILTMYLGHDFLKSIALSSNAARSDKTVNRMVNGNAPWYNLTPHARRGWRGLFMASCGPAIRHIWDFAGHGVQYSPLTCYGYQHLWMH</sequence>
<organism evidence="1 2">
    <name type="scientific">Suillus subaureus</name>
    <dbReference type="NCBI Taxonomy" id="48587"/>
    <lineage>
        <taxon>Eukaryota</taxon>
        <taxon>Fungi</taxon>
        <taxon>Dikarya</taxon>
        <taxon>Basidiomycota</taxon>
        <taxon>Agaricomycotina</taxon>
        <taxon>Agaricomycetes</taxon>
        <taxon>Agaricomycetidae</taxon>
        <taxon>Boletales</taxon>
        <taxon>Suillineae</taxon>
        <taxon>Suillaceae</taxon>
        <taxon>Suillus</taxon>
    </lineage>
</organism>
<dbReference type="Proteomes" id="UP000807769">
    <property type="component" value="Unassembled WGS sequence"/>
</dbReference>
<dbReference type="EMBL" id="JABBWG010000068">
    <property type="protein sequence ID" value="KAG1803287.1"/>
    <property type="molecule type" value="Genomic_DNA"/>
</dbReference>
<protein>
    <submittedName>
        <fullName evidence="1">Uncharacterized protein</fullName>
    </submittedName>
</protein>
<dbReference type="RefSeq" id="XP_041186522.1">
    <property type="nucleotide sequence ID" value="XM_041333639.1"/>
</dbReference>
<proteinExistence type="predicted"/>
<dbReference type="AlphaFoldDB" id="A0A9P7DUH4"/>
<dbReference type="OrthoDB" id="2633096at2759"/>
<reference evidence="1" key="1">
    <citation type="journal article" date="2020" name="New Phytol.">
        <title>Comparative genomics reveals dynamic genome evolution in host specialist ectomycorrhizal fungi.</title>
        <authorList>
            <person name="Lofgren L.A."/>
            <person name="Nguyen N.H."/>
            <person name="Vilgalys R."/>
            <person name="Ruytinx J."/>
            <person name="Liao H.L."/>
            <person name="Branco S."/>
            <person name="Kuo A."/>
            <person name="LaButti K."/>
            <person name="Lipzen A."/>
            <person name="Andreopoulos W."/>
            <person name="Pangilinan J."/>
            <person name="Riley R."/>
            <person name="Hundley H."/>
            <person name="Na H."/>
            <person name="Barry K."/>
            <person name="Grigoriev I.V."/>
            <person name="Stajich J.E."/>
            <person name="Kennedy P.G."/>
        </authorList>
    </citation>
    <scope>NUCLEOTIDE SEQUENCE</scope>
    <source>
        <strain evidence="1">MN1</strain>
    </source>
</reference>
<accession>A0A9P7DUH4</accession>
<evidence type="ECO:0000313" key="1">
    <source>
        <dbReference type="EMBL" id="KAG1803287.1"/>
    </source>
</evidence>